<evidence type="ECO:0000256" key="3">
    <source>
        <dbReference type="ARBA" id="ARBA00022801"/>
    </source>
</evidence>
<dbReference type="PANTHER" id="PTHR33607">
    <property type="entry name" value="ENDONUCLEASE-1"/>
    <property type="match status" value="1"/>
</dbReference>
<dbReference type="InterPro" id="IPR044925">
    <property type="entry name" value="His-Me_finger_sf"/>
</dbReference>
<comment type="similarity">
    <text evidence="1">Belongs to the EndA/NucM nuclease family.</text>
</comment>
<feature type="signal peptide" evidence="4">
    <location>
        <begin position="1"/>
        <end position="21"/>
    </location>
</feature>
<accession>A0ABZ3H9P9</accession>
<name>A0ABZ3H9P9_9BACT</name>
<dbReference type="Pfam" id="PF04231">
    <property type="entry name" value="Endonuclease_1"/>
    <property type="match status" value="1"/>
</dbReference>
<reference evidence="5 6" key="1">
    <citation type="submission" date="2024-03" db="EMBL/GenBank/DDBJ databases">
        <title>Sulfurimonas sp. HSL3-1.</title>
        <authorList>
            <person name="Wang S."/>
        </authorList>
    </citation>
    <scope>NUCLEOTIDE SEQUENCE [LARGE SCALE GENOMIC DNA]</scope>
    <source>
        <strain evidence="5 6">HSL3-1</strain>
    </source>
</reference>
<evidence type="ECO:0000256" key="4">
    <source>
        <dbReference type="SAM" id="SignalP"/>
    </source>
</evidence>
<sequence>MKKQLLLLIVPVILIASPSFNQSKRLLKDIYSNHQTTFYCGCDYTYANKGNMIDRASCGYSPRNPKTKKGKDNMRARRIEWEHIMPAENFGRHLPCWKEGGRKHCRKVSEKFREMEADMMNLVPAIGELNGDRSNYRYGALEPHVGQYGECRFEVDFKGRRAMVSPNIRGDIARVYLYMSKRYGIPLSKQERKMMEVWAKEDPESAWEREKLKRLRKLND</sequence>
<dbReference type="Proteomes" id="UP001447842">
    <property type="component" value="Chromosome"/>
</dbReference>
<evidence type="ECO:0000256" key="1">
    <source>
        <dbReference type="ARBA" id="ARBA00006429"/>
    </source>
</evidence>
<protein>
    <submittedName>
        <fullName evidence="5">Endonuclease</fullName>
    </submittedName>
</protein>
<feature type="chain" id="PRO_5047118063" evidence="4">
    <location>
        <begin position="22"/>
        <end position="220"/>
    </location>
</feature>
<dbReference type="EMBL" id="CP147920">
    <property type="protein sequence ID" value="XAU15242.1"/>
    <property type="molecule type" value="Genomic_DNA"/>
</dbReference>
<gene>
    <name evidence="5" type="ORF">WCY31_00740</name>
</gene>
<evidence type="ECO:0000313" key="6">
    <source>
        <dbReference type="Proteomes" id="UP001447842"/>
    </source>
</evidence>
<keyword evidence="4" id="KW-0732">Signal</keyword>
<dbReference type="RefSeq" id="WP_345972802.1">
    <property type="nucleotide sequence ID" value="NZ_CP147920.1"/>
</dbReference>
<dbReference type="GO" id="GO:0004519">
    <property type="term" value="F:endonuclease activity"/>
    <property type="evidence" value="ECO:0007669"/>
    <property type="project" value="UniProtKB-KW"/>
</dbReference>
<evidence type="ECO:0000256" key="2">
    <source>
        <dbReference type="ARBA" id="ARBA00022722"/>
    </source>
</evidence>
<dbReference type="InterPro" id="IPR007346">
    <property type="entry name" value="Endonuclease-I"/>
</dbReference>
<keyword evidence="2" id="KW-0540">Nuclease</keyword>
<organism evidence="5 6">
    <name type="scientific">Sulfurimonas diazotrophicus</name>
    <dbReference type="NCBI Taxonomy" id="3131939"/>
    <lineage>
        <taxon>Bacteria</taxon>
        <taxon>Pseudomonadati</taxon>
        <taxon>Campylobacterota</taxon>
        <taxon>Epsilonproteobacteria</taxon>
        <taxon>Campylobacterales</taxon>
        <taxon>Sulfurimonadaceae</taxon>
        <taxon>Sulfurimonas</taxon>
    </lineage>
</organism>
<dbReference type="PANTHER" id="PTHR33607:SF2">
    <property type="entry name" value="ENDONUCLEASE-1"/>
    <property type="match status" value="1"/>
</dbReference>
<evidence type="ECO:0000313" key="5">
    <source>
        <dbReference type="EMBL" id="XAU15242.1"/>
    </source>
</evidence>
<dbReference type="SUPFAM" id="SSF54060">
    <property type="entry name" value="His-Me finger endonucleases"/>
    <property type="match status" value="1"/>
</dbReference>
<proteinExistence type="inferred from homology"/>
<keyword evidence="3" id="KW-0378">Hydrolase</keyword>
<keyword evidence="6" id="KW-1185">Reference proteome</keyword>
<keyword evidence="5" id="KW-0255">Endonuclease</keyword>